<protein>
    <submittedName>
        <fullName evidence="1">Uncharacterized protein</fullName>
    </submittedName>
</protein>
<dbReference type="EMBL" id="BAAAUX010000014">
    <property type="protein sequence ID" value="GAA2791947.1"/>
    <property type="molecule type" value="Genomic_DNA"/>
</dbReference>
<reference evidence="1 2" key="1">
    <citation type="journal article" date="2019" name="Int. J. Syst. Evol. Microbiol.">
        <title>The Global Catalogue of Microorganisms (GCM) 10K type strain sequencing project: providing services to taxonomists for standard genome sequencing and annotation.</title>
        <authorList>
            <consortium name="The Broad Institute Genomics Platform"/>
            <consortium name="The Broad Institute Genome Sequencing Center for Infectious Disease"/>
            <person name="Wu L."/>
            <person name="Ma J."/>
        </authorList>
    </citation>
    <scope>NUCLEOTIDE SEQUENCE [LARGE SCALE GENOMIC DNA]</scope>
    <source>
        <strain evidence="1 2">JCM 9383</strain>
    </source>
</reference>
<evidence type="ECO:0000313" key="1">
    <source>
        <dbReference type="EMBL" id="GAA2791947.1"/>
    </source>
</evidence>
<name>A0ABN3VEA7_9PSEU</name>
<sequence length="57" mass="6235">MFTALAVVTILHSRIQGDQTELPYGAAFCRPRPRVLIIARHLAPNTATFARTAPSES</sequence>
<keyword evidence="2" id="KW-1185">Reference proteome</keyword>
<dbReference type="Proteomes" id="UP001500979">
    <property type="component" value="Unassembled WGS sequence"/>
</dbReference>
<gene>
    <name evidence="1" type="ORF">GCM10010470_28380</name>
</gene>
<organism evidence="1 2">
    <name type="scientific">Saccharopolyspora taberi</name>
    <dbReference type="NCBI Taxonomy" id="60895"/>
    <lineage>
        <taxon>Bacteria</taxon>
        <taxon>Bacillati</taxon>
        <taxon>Actinomycetota</taxon>
        <taxon>Actinomycetes</taxon>
        <taxon>Pseudonocardiales</taxon>
        <taxon>Pseudonocardiaceae</taxon>
        <taxon>Saccharopolyspora</taxon>
    </lineage>
</organism>
<accession>A0ABN3VEA7</accession>
<comment type="caution">
    <text evidence="1">The sequence shown here is derived from an EMBL/GenBank/DDBJ whole genome shotgun (WGS) entry which is preliminary data.</text>
</comment>
<proteinExistence type="predicted"/>
<evidence type="ECO:0000313" key="2">
    <source>
        <dbReference type="Proteomes" id="UP001500979"/>
    </source>
</evidence>